<accession>A0A3G9ICC5</accession>
<feature type="binding site" evidence="6">
    <location>
        <position position="112"/>
    </location>
    <ligand>
        <name>Fe cation</name>
        <dbReference type="ChEBI" id="CHEBI:24875"/>
        <note>catalytic</note>
    </ligand>
</feature>
<proteinExistence type="inferred from homology"/>
<dbReference type="SUPFAM" id="SSF51182">
    <property type="entry name" value="RmlC-like cupins"/>
    <property type="match status" value="1"/>
</dbReference>
<protein>
    <recommendedName>
        <fullName evidence="7">Rhodanese domain-containing protein</fullName>
    </recommendedName>
</protein>
<comment type="similarity">
    <text evidence="1">Belongs to the cysteine dioxygenase family.</text>
</comment>
<dbReference type="InterPro" id="IPR001763">
    <property type="entry name" value="Rhodanese-like_dom"/>
</dbReference>
<evidence type="ECO:0000256" key="4">
    <source>
        <dbReference type="ARBA" id="ARBA00023002"/>
    </source>
</evidence>
<keyword evidence="4" id="KW-0560">Oxidoreductase</keyword>
<organism evidence="8 9">
    <name type="scientific">Nocardioides baekrokdamisoli</name>
    <dbReference type="NCBI Taxonomy" id="1804624"/>
    <lineage>
        <taxon>Bacteria</taxon>
        <taxon>Bacillati</taxon>
        <taxon>Actinomycetota</taxon>
        <taxon>Actinomycetes</taxon>
        <taxon>Propionibacteriales</taxon>
        <taxon>Nocardioidaceae</taxon>
        <taxon>Nocardioides</taxon>
    </lineage>
</organism>
<evidence type="ECO:0000256" key="2">
    <source>
        <dbReference type="ARBA" id="ARBA00022723"/>
    </source>
</evidence>
<feature type="binding site" evidence="6">
    <location>
        <position position="67"/>
    </location>
    <ligand>
        <name>Fe cation</name>
        <dbReference type="ChEBI" id="CHEBI:24875"/>
        <note>catalytic</note>
    </ligand>
</feature>
<evidence type="ECO:0000256" key="6">
    <source>
        <dbReference type="PIRSR" id="PIRSR610300-51"/>
    </source>
</evidence>
<feature type="domain" description="Rhodanese" evidence="7">
    <location>
        <begin position="189"/>
        <end position="285"/>
    </location>
</feature>
<dbReference type="Pfam" id="PF00581">
    <property type="entry name" value="Rhodanese"/>
    <property type="match status" value="1"/>
</dbReference>
<dbReference type="InterPro" id="IPR036873">
    <property type="entry name" value="Rhodanese-like_dom_sf"/>
</dbReference>
<evidence type="ECO:0000259" key="7">
    <source>
        <dbReference type="PROSITE" id="PS50206"/>
    </source>
</evidence>
<keyword evidence="9" id="KW-1185">Reference proteome</keyword>
<dbReference type="PANTHER" id="PTHR12918">
    <property type="entry name" value="CYSTEINE DIOXYGENASE"/>
    <property type="match status" value="1"/>
</dbReference>
<gene>
    <name evidence="8" type="ORF">Back2_08640</name>
</gene>
<dbReference type="SMART" id="SM00450">
    <property type="entry name" value="RHOD"/>
    <property type="match status" value="1"/>
</dbReference>
<keyword evidence="5 6" id="KW-0408">Iron</keyword>
<sequence length="297" mass="32427">MITAVPIRALSRTELAALAERYADEVRQGCFEVGHSDGERWHVRLHRDELVDVWLIAWPTSLNTELHDHGGSAGVFTVVEGTLTEDVWNGDRLESRTLRAGETSRFGPAYVHDVRNDRPQQAVSVHVYSPPLSQMNYYDVEDGELRRLATSWTDDPEAPAPAYASVDDLLEAARSTITRYTPLEAAAAVAAGAQLVDIRPAWQREVDGEVPGAVVIERNHLEWRVHPKSDARLPIARPGQKWIIFCTEGYTSSLAAASLVSLGLQAADVEGGIRGWAAAGLPVVAGPTPVEQVVRSA</sequence>
<keyword evidence="2 6" id="KW-0479">Metal-binding</keyword>
<dbReference type="InterPro" id="IPR010300">
    <property type="entry name" value="CDO_1"/>
</dbReference>
<dbReference type="Gene3D" id="3.40.250.10">
    <property type="entry name" value="Rhodanese-like domain"/>
    <property type="match status" value="1"/>
</dbReference>
<dbReference type="InterPro" id="IPR014710">
    <property type="entry name" value="RmlC-like_jellyroll"/>
</dbReference>
<evidence type="ECO:0000313" key="8">
    <source>
        <dbReference type="EMBL" id="BBH16577.1"/>
    </source>
</evidence>
<keyword evidence="3" id="KW-0223">Dioxygenase</keyword>
<dbReference type="Pfam" id="PF05995">
    <property type="entry name" value="CDO_I"/>
    <property type="match status" value="1"/>
</dbReference>
<feature type="binding site" evidence="6">
    <location>
        <position position="69"/>
    </location>
    <ligand>
        <name>Fe cation</name>
        <dbReference type="ChEBI" id="CHEBI:24875"/>
        <note>catalytic</note>
    </ligand>
</feature>
<dbReference type="Gene3D" id="2.60.120.10">
    <property type="entry name" value="Jelly Rolls"/>
    <property type="match status" value="1"/>
</dbReference>
<dbReference type="Proteomes" id="UP000271573">
    <property type="component" value="Chromosome"/>
</dbReference>
<dbReference type="GO" id="GO:0008198">
    <property type="term" value="F:ferrous iron binding"/>
    <property type="evidence" value="ECO:0007669"/>
    <property type="project" value="TreeGrafter"/>
</dbReference>
<dbReference type="KEGG" id="nbe:Back2_08640"/>
<dbReference type="AlphaFoldDB" id="A0A3G9ICC5"/>
<reference evidence="8 9" key="1">
    <citation type="submission" date="2018-11" db="EMBL/GenBank/DDBJ databases">
        <title>Complete genome sequence of Nocardioides baekrokdamisoli strain KCTC 39748.</title>
        <authorList>
            <person name="Kang S.W."/>
            <person name="Lee K.C."/>
            <person name="Kim K.K."/>
            <person name="Kim J.S."/>
            <person name="Kim D.S."/>
            <person name="Ko S.H."/>
            <person name="Yang S.H."/>
            <person name="Shin Y.K."/>
            <person name="Lee J.S."/>
        </authorList>
    </citation>
    <scope>NUCLEOTIDE SEQUENCE [LARGE SCALE GENOMIC DNA]</scope>
    <source>
        <strain evidence="8 9">KCTC 39748</strain>
    </source>
</reference>
<dbReference type="PROSITE" id="PS50206">
    <property type="entry name" value="RHODANESE_3"/>
    <property type="match status" value="1"/>
</dbReference>
<evidence type="ECO:0000313" key="9">
    <source>
        <dbReference type="Proteomes" id="UP000271573"/>
    </source>
</evidence>
<dbReference type="InterPro" id="IPR011051">
    <property type="entry name" value="RmlC_Cupin_sf"/>
</dbReference>
<evidence type="ECO:0000256" key="1">
    <source>
        <dbReference type="ARBA" id="ARBA00006622"/>
    </source>
</evidence>
<dbReference type="PANTHER" id="PTHR12918:SF1">
    <property type="entry name" value="CYSTEINE DIOXYGENASE TYPE 1"/>
    <property type="match status" value="1"/>
</dbReference>
<dbReference type="EMBL" id="AP019307">
    <property type="protein sequence ID" value="BBH16577.1"/>
    <property type="molecule type" value="Genomic_DNA"/>
</dbReference>
<dbReference type="GO" id="GO:0016702">
    <property type="term" value="F:oxidoreductase activity, acting on single donors with incorporation of molecular oxygen, incorporation of two atoms of oxygen"/>
    <property type="evidence" value="ECO:0007669"/>
    <property type="project" value="InterPro"/>
</dbReference>
<dbReference type="CDD" id="cd10548">
    <property type="entry name" value="cupin_CDO"/>
    <property type="match status" value="1"/>
</dbReference>
<dbReference type="RefSeq" id="WP_197715245.1">
    <property type="nucleotide sequence ID" value="NZ_AP019307.1"/>
</dbReference>
<evidence type="ECO:0000256" key="5">
    <source>
        <dbReference type="ARBA" id="ARBA00023004"/>
    </source>
</evidence>
<evidence type="ECO:0000256" key="3">
    <source>
        <dbReference type="ARBA" id="ARBA00022964"/>
    </source>
</evidence>
<name>A0A3G9ICC5_9ACTN</name>
<dbReference type="SUPFAM" id="SSF52821">
    <property type="entry name" value="Rhodanese/Cell cycle control phosphatase"/>
    <property type="match status" value="1"/>
</dbReference>